<keyword evidence="9" id="KW-1185">Reference proteome</keyword>
<dbReference type="InterPro" id="IPR008964">
    <property type="entry name" value="Invasin/intimin_cell_adhesion"/>
</dbReference>
<gene>
    <name evidence="8" type="ORF">JS533_008965</name>
</gene>
<evidence type="ECO:0008006" key="10">
    <source>
        <dbReference type="Google" id="ProtNLM"/>
    </source>
</evidence>
<dbReference type="SUPFAM" id="SSF49785">
    <property type="entry name" value="Galactose-binding domain-like"/>
    <property type="match status" value="2"/>
</dbReference>
<evidence type="ECO:0000259" key="5">
    <source>
        <dbReference type="Pfam" id="PF02836"/>
    </source>
</evidence>
<dbReference type="InterPro" id="IPR017853">
    <property type="entry name" value="GH"/>
</dbReference>
<dbReference type="PRINTS" id="PR00132">
    <property type="entry name" value="GLHYDRLASE2"/>
</dbReference>
<evidence type="ECO:0000259" key="7">
    <source>
        <dbReference type="Pfam" id="PF18565"/>
    </source>
</evidence>
<dbReference type="InterPro" id="IPR006104">
    <property type="entry name" value="Glyco_hydro_2_N"/>
</dbReference>
<evidence type="ECO:0000256" key="3">
    <source>
        <dbReference type="ARBA" id="ARBA00023295"/>
    </source>
</evidence>
<dbReference type="Pfam" id="PF00703">
    <property type="entry name" value="Glyco_hydro_2"/>
    <property type="match status" value="1"/>
</dbReference>
<evidence type="ECO:0000259" key="4">
    <source>
        <dbReference type="Pfam" id="PF00703"/>
    </source>
</evidence>
<keyword evidence="2" id="KW-0378">Hydrolase</keyword>
<dbReference type="Gene3D" id="2.60.120.260">
    <property type="entry name" value="Galactose-binding domain-like"/>
    <property type="match status" value="2"/>
</dbReference>
<protein>
    <recommendedName>
        <fullName evidence="10">Beta-galactosidase</fullName>
    </recommendedName>
</protein>
<organism evidence="8 9">
    <name type="scientific">Bifidobacterium amazonense</name>
    <dbReference type="NCBI Taxonomy" id="2809027"/>
    <lineage>
        <taxon>Bacteria</taxon>
        <taxon>Bacillati</taxon>
        <taxon>Actinomycetota</taxon>
        <taxon>Actinomycetes</taxon>
        <taxon>Bifidobacteriales</taxon>
        <taxon>Bifidobacteriaceae</taxon>
        <taxon>Bifidobacterium</taxon>
    </lineage>
</organism>
<feature type="domain" description="Glycoside hydrolase family 2 catalytic" evidence="5">
    <location>
        <begin position="264"/>
        <end position="431"/>
    </location>
</feature>
<dbReference type="Pfam" id="PF18565">
    <property type="entry name" value="Glyco_hydro2_C5"/>
    <property type="match status" value="1"/>
</dbReference>
<dbReference type="SUPFAM" id="SSF49303">
    <property type="entry name" value="beta-Galactosidase/glucuronidase domain"/>
    <property type="match status" value="1"/>
</dbReference>
<dbReference type="InterPro" id="IPR008979">
    <property type="entry name" value="Galactose-bd-like_sf"/>
</dbReference>
<dbReference type="InterPro" id="IPR006103">
    <property type="entry name" value="Glyco_hydro_2_cat"/>
</dbReference>
<name>A0ABS9VWP4_9BIFI</name>
<dbReference type="InterPro" id="IPR036156">
    <property type="entry name" value="Beta-gal/glucu_dom_sf"/>
</dbReference>
<sequence>MRTTILLNNDWKFRHGDHRAEPSDDWSDVGLPHSFGIPYEMSNDFYVGYGTYTRTFVVPSHWAGKQVLLEFLGAFQRAEIIVNGVPVGRHVGGYTCFCIDVTDALVLGENHLTVLVDNLWQPQVAPRAGEYQFNGGIYRDVYLHVVEPSHLRWQGVTVTTERFGGHEAMIMASTRINVRDTGLILRSEAFFGDRCVAVCDSPIDMVVGNNEVDEIRQCLRIEDPQLWHFDHPNLYRLRSGLYHGDTLVDVQWTKFGIRTIRFDKDEGFFLNERHERILGANVHQDQAGWADAVTRSSITRDVRMIKDCGMNFIRGSHYPHHPFFVDECDRLGVMYWSELCFWGTGGPNIEGWWTASGYPPCEHDQEPFERHCLTTLEEMIRQHRNNPSVIAWSVCNEPFFSDDQVMGKARALARRLVNRVHELDPTRPAAVGGAQRGDFGGIGDVTGYNGDGATLFPDPGFANLVSEYGSRIEDRPGHYDGNFSDGADVDYLWRSGKALWCGFDHGSILGEMGRMGMIDYHRLPKNAWYWYRARLRGIPAPAPKSRLPAERIILTPDRTTIAGNGQEDAFLHVVLCDANGQPVADERTVTLHVDGLGILPTGKSMVLSPERRSLLDGEGAATFRGYYGGSNKITATADGLDPASAVITVNAPDSTRTVIDMVPPPRCMNADELRYEAKKTGSASRDIDLARNHPVFAGSYAAGHEPFHVTDAGDGWWQPQSDVESWIKVDMEGDTVITDIRIQATGTPLHEIDLSLDDEHYDLVAVHTGERPNEYQCHGLWRVRYIRIIARPGNRIIRLIVT</sequence>
<dbReference type="PANTHER" id="PTHR42732:SF1">
    <property type="entry name" value="BETA-MANNOSIDASE"/>
    <property type="match status" value="1"/>
</dbReference>
<dbReference type="InterPro" id="IPR006102">
    <property type="entry name" value="Ig-like_GH2"/>
</dbReference>
<feature type="domain" description="Glycoside hydrolase family 2 immunoglobulin-like beta-sandwich" evidence="4">
    <location>
        <begin position="209"/>
        <end position="258"/>
    </location>
</feature>
<dbReference type="Proteomes" id="UP000710815">
    <property type="component" value="Unassembled WGS sequence"/>
</dbReference>
<keyword evidence="3" id="KW-0326">Glycosidase</keyword>
<dbReference type="Pfam" id="PF02836">
    <property type="entry name" value="Glyco_hydro_2_C"/>
    <property type="match status" value="1"/>
</dbReference>
<comment type="similarity">
    <text evidence="1">Belongs to the glycosyl hydrolase 2 family.</text>
</comment>
<evidence type="ECO:0000256" key="2">
    <source>
        <dbReference type="ARBA" id="ARBA00022801"/>
    </source>
</evidence>
<dbReference type="InterPro" id="IPR013783">
    <property type="entry name" value="Ig-like_fold"/>
</dbReference>
<dbReference type="InterPro" id="IPR006101">
    <property type="entry name" value="Glyco_hydro_2"/>
</dbReference>
<dbReference type="Pfam" id="PF02837">
    <property type="entry name" value="Glyco_hydro_2_N"/>
    <property type="match status" value="1"/>
</dbReference>
<accession>A0ABS9VWP4</accession>
<proteinExistence type="inferred from homology"/>
<dbReference type="SUPFAM" id="SSF49373">
    <property type="entry name" value="Invasin/intimin cell-adhesion fragments"/>
    <property type="match status" value="1"/>
</dbReference>
<feature type="domain" description="Glycoside hydrolase family 2" evidence="7">
    <location>
        <begin position="553"/>
        <end position="644"/>
    </location>
</feature>
<dbReference type="RefSeq" id="WP_241514078.1">
    <property type="nucleotide sequence ID" value="NZ_JAFEJT020000037.1"/>
</dbReference>
<dbReference type="InterPro" id="IPR051913">
    <property type="entry name" value="GH2_Domain-Containing"/>
</dbReference>
<evidence type="ECO:0000256" key="1">
    <source>
        <dbReference type="ARBA" id="ARBA00007401"/>
    </source>
</evidence>
<dbReference type="Gene3D" id="3.20.20.80">
    <property type="entry name" value="Glycosidases"/>
    <property type="match status" value="1"/>
</dbReference>
<dbReference type="SUPFAM" id="SSF51445">
    <property type="entry name" value="(Trans)glycosidases"/>
    <property type="match status" value="1"/>
</dbReference>
<reference evidence="8 9" key="2">
    <citation type="journal article" date="2021" name="Syst. Appl. Microbiol.">
        <title>Phylogenetic classification of ten novel species belonging to the genus Bifidobacterium comprising B. phasiani sp. nov., B. pongonis sp. nov., B. saguinibicoloris sp. nov., B. colobi sp. nov., B. simiiventris sp. nov., B. santillanense sp. nov., B. miconis sp. nov., B. amazonense sp. nov., B. pluvialisilvae sp. nov., and B. miconisargentati sp. nov.</title>
        <authorList>
            <person name="Lugli G.A."/>
            <person name="Calvete-Torre I."/>
            <person name="Alessandri G."/>
            <person name="Milani C."/>
            <person name="Turroni F."/>
            <person name="Laiolo P."/>
            <person name="Ossiprandi M.C."/>
            <person name="Margolles A."/>
            <person name="Ruiz L."/>
            <person name="Ventura M."/>
        </authorList>
    </citation>
    <scope>NUCLEOTIDE SEQUENCE [LARGE SCALE GENOMIC DNA]</scope>
    <source>
        <strain evidence="8 9">MA1</strain>
    </source>
</reference>
<dbReference type="Gene3D" id="2.60.40.10">
    <property type="entry name" value="Immunoglobulins"/>
    <property type="match status" value="2"/>
</dbReference>
<evidence type="ECO:0000313" key="9">
    <source>
        <dbReference type="Proteomes" id="UP000710815"/>
    </source>
</evidence>
<feature type="domain" description="Glycosyl hydrolases family 2 sugar binding" evidence="6">
    <location>
        <begin position="46"/>
        <end position="144"/>
    </location>
</feature>
<dbReference type="EMBL" id="JAFEJT020000037">
    <property type="protein sequence ID" value="MCH9276394.1"/>
    <property type="molecule type" value="Genomic_DNA"/>
</dbReference>
<dbReference type="PANTHER" id="PTHR42732">
    <property type="entry name" value="BETA-GALACTOSIDASE"/>
    <property type="match status" value="1"/>
</dbReference>
<evidence type="ECO:0000259" key="6">
    <source>
        <dbReference type="Pfam" id="PF02837"/>
    </source>
</evidence>
<dbReference type="InterPro" id="IPR040605">
    <property type="entry name" value="Glyco_hydro2_dom5"/>
</dbReference>
<reference evidence="8 9" key="1">
    <citation type="journal article" date="2021" name="Environ. Microbiol.">
        <title>Genetic insights into the dark matter of the mammalian gut microbiota through targeted genome reconstruction.</title>
        <authorList>
            <person name="Lugli G.A."/>
            <person name="Alessandri G."/>
            <person name="Milani C."/>
            <person name="Viappiani A."/>
            <person name="Fontana F."/>
            <person name="Tarracchini C."/>
            <person name="Mancabelli L."/>
            <person name="Argentini C."/>
            <person name="Ruiz L."/>
            <person name="Margolles A."/>
            <person name="van Sinderen D."/>
            <person name="Turroni F."/>
            <person name="Ventura M."/>
        </authorList>
    </citation>
    <scope>NUCLEOTIDE SEQUENCE [LARGE SCALE GENOMIC DNA]</scope>
    <source>
        <strain evidence="8 9">MA1</strain>
    </source>
</reference>
<evidence type="ECO:0000313" key="8">
    <source>
        <dbReference type="EMBL" id="MCH9276394.1"/>
    </source>
</evidence>
<comment type="caution">
    <text evidence="8">The sequence shown here is derived from an EMBL/GenBank/DDBJ whole genome shotgun (WGS) entry which is preliminary data.</text>
</comment>